<dbReference type="Proteomes" id="UP000326725">
    <property type="component" value="Unassembled WGS sequence"/>
</dbReference>
<evidence type="ECO:0000313" key="2">
    <source>
        <dbReference type="Proteomes" id="UP000326725"/>
    </source>
</evidence>
<protein>
    <submittedName>
        <fullName evidence="1">Uncharacterized protein</fullName>
    </submittedName>
</protein>
<name>A0A5K1IBI0_9GAMM</name>
<sequence length="42" mass="4828">MAFTAFLPYVRYGTDGLIVGREKIRMLRNASSDLFALPFFLE</sequence>
<proteinExistence type="predicted"/>
<accession>A0A5K1IBI0</accession>
<gene>
    <name evidence="1" type="ORF">HALO32_02909</name>
</gene>
<dbReference type="AlphaFoldDB" id="A0A5K1IBI0"/>
<organism evidence="1 2">
    <name type="scientific">Halomonas lysinitropha</name>
    <dbReference type="NCBI Taxonomy" id="2607506"/>
    <lineage>
        <taxon>Bacteria</taxon>
        <taxon>Pseudomonadati</taxon>
        <taxon>Pseudomonadota</taxon>
        <taxon>Gammaproteobacteria</taxon>
        <taxon>Oceanospirillales</taxon>
        <taxon>Halomonadaceae</taxon>
        <taxon>Halomonas</taxon>
    </lineage>
</organism>
<reference evidence="1 2" key="1">
    <citation type="submission" date="2019-09" db="EMBL/GenBank/DDBJ databases">
        <authorList>
            <person name="Criscuolo A."/>
        </authorList>
    </citation>
    <scope>NUCLEOTIDE SEQUENCE [LARGE SCALE GENOMIC DNA]</scope>
    <source>
        <strain evidence="2">3(2)</strain>
    </source>
</reference>
<keyword evidence="2" id="KW-1185">Reference proteome</keyword>
<dbReference type="EMBL" id="CABVOU010000041">
    <property type="protein sequence ID" value="VVZ96802.1"/>
    <property type="molecule type" value="Genomic_DNA"/>
</dbReference>
<evidence type="ECO:0000313" key="1">
    <source>
        <dbReference type="EMBL" id="VVZ96802.1"/>
    </source>
</evidence>